<keyword evidence="14" id="KW-1185">Reference proteome</keyword>
<evidence type="ECO:0000256" key="2">
    <source>
        <dbReference type="ARBA" id="ARBA00009726"/>
    </source>
</evidence>
<dbReference type="PROSITE" id="PS00211">
    <property type="entry name" value="ABC_TRANSPORTER_1"/>
    <property type="match status" value="2"/>
</dbReference>
<comment type="caution">
    <text evidence="13">The sequence shown here is derived from an EMBL/GenBank/DDBJ whole genome shotgun (WGS) entry which is preliminary data.</text>
</comment>
<evidence type="ECO:0000256" key="5">
    <source>
        <dbReference type="ARBA" id="ARBA00022737"/>
    </source>
</evidence>
<keyword evidence="3" id="KW-0813">Transport</keyword>
<feature type="transmembrane region" description="Helical" evidence="10">
    <location>
        <begin position="879"/>
        <end position="897"/>
    </location>
</feature>
<dbReference type="FunFam" id="3.40.50.300:FF:000997">
    <property type="entry name" value="Multidrug resistance-associated protein 1"/>
    <property type="match status" value="1"/>
</dbReference>
<dbReference type="PANTHER" id="PTHR24223">
    <property type="entry name" value="ATP-BINDING CASSETTE SUB-FAMILY C"/>
    <property type="match status" value="1"/>
</dbReference>
<evidence type="ECO:0000256" key="8">
    <source>
        <dbReference type="ARBA" id="ARBA00022989"/>
    </source>
</evidence>
<dbReference type="GO" id="GO:0016020">
    <property type="term" value="C:membrane"/>
    <property type="evidence" value="ECO:0007669"/>
    <property type="project" value="InterPro"/>
</dbReference>
<dbReference type="SMART" id="SM00382">
    <property type="entry name" value="AAA"/>
    <property type="match status" value="2"/>
</dbReference>
<dbReference type="InterPro" id="IPR003593">
    <property type="entry name" value="AAA+_ATPase"/>
</dbReference>
<sequence>MRCLILEVTNVCPLQYASVISKLFISWFTPMIILCYKQTITKANLWNQEQDLKAEKNITGLQSLWKSEELRCAHRNFQHNVSYLKEYKGKEPSDEETSLLHENISNDDDHLKKAAVPSLTSCLIKLYGFEWLRSSLLYLLGCGATLLNPIILREIIHQVENVEERRTWKSVLLAVLFYVVSQMNCFCFQHSEQMMLRLALKVKTSLIGIIYHKCLKSSNSSKKDFTTGEILSLVSVDCQRIQDSFAFSQSLMSIWFIVAIGIYELWEPLGISLFGCVIAIITAAVTNVLFGKIRQNYFGDILALKGRRVKLFDEIVKGIKIIKMYAWEVFYTEKVSSIRTKEIEIIIKLIKVAAGEGVNNNITPFLTVVSLGRIQSFLLSEEIGASNVQHESELDCAVYMKKGFFKWDKKSDQNTLKGINAQFEEKKLIAVVGLVGSGKSSLLSSILGEMENAKGKVQVKGSMAYITQEAWIQNMTIKENILFGKQYDEKRYNMIIDCCCLKPDLKSLPSGDLTEIGERGINLSGGQKQRVNVARAVYADADIYLLDDPLSAVDAHVGKDLFHNVIGTNGLLKNKTRILVTHAVHLLPHVDRIVVMDNGQISEEGTFDELVAHNGPFAHFLKQHLVYEEQYDDDDDEQSELVNNRLESASDVITSDEEERHFREIKQRRSSIRRRSLTLERSKSLSSSLHHSAHILGDQGKLIQDEESQVGSVKISVFVTFIKAMGMTTIGPAFFLLFTSRALQVYSTFWITYWTSDSYLKNETLMQTDEYHNKQLYYLGTYGLFGCLQGLTLFLYGIFLFTGFANASSKLHQKMLLCIMHCPMSFFDTTPVGRIINRFSSDIDVIDERFRRYSDFFIGKLNSLVSIVIVIVIQTPLTFIAVVPVSVLFIILIRFYLPTSRQLKRIEAVTRSPIFIFFSETINGASIIRAYKSQNRFVYELYKRLDINSGFYFAANTAMGWIGVRIQSFGNLVVFAAALFAVLSENLSGADVGLSLSYAMQIMMTMNAVIQVLSFLQMDLISIERIEEFTHLEPEAEWINTKRPPEHWPDTGRLQFDDYSTRYRSGLDLVLNRIYFDIKGGEKIGVVGRTGAGKSSLTLSIFRLIEKSNGHIVIDGIKIDDIGLHDLRSKISILPQDPVIFSESLRENLDPKNEFSDEQIWKALECAHLKDYIANQNQCLETELGESGGNLSVGQRQLLCLARTLLHKRKILILDEATAAVDMETDELIQQTIRTQFAECTVLSIAHRINTIMDYDRILVMDQGCIAQYDTPSSLLKDKRGVFFSLAKEAELVHSSI</sequence>
<feature type="transmembrane region" description="Helical" evidence="10">
    <location>
        <begin position="168"/>
        <end position="188"/>
    </location>
</feature>
<dbReference type="OrthoDB" id="6500128at2759"/>
<evidence type="ECO:0000256" key="1">
    <source>
        <dbReference type="ARBA" id="ARBA00004128"/>
    </source>
</evidence>
<protein>
    <submittedName>
        <fullName evidence="13">ATP-binding cassette, subfamily C (CFTR/MRP), member 1</fullName>
    </submittedName>
</protein>
<dbReference type="Gene3D" id="1.20.1560.10">
    <property type="entry name" value="ABC transporter type 1, transmembrane domain"/>
    <property type="match status" value="2"/>
</dbReference>
<dbReference type="CDD" id="cd03250">
    <property type="entry name" value="ABCC_MRP_domain1"/>
    <property type="match status" value="1"/>
</dbReference>
<keyword evidence="6" id="KW-0547">Nucleotide-binding</keyword>
<dbReference type="GO" id="GO:0005524">
    <property type="term" value="F:ATP binding"/>
    <property type="evidence" value="ECO:0007669"/>
    <property type="project" value="UniProtKB-KW"/>
</dbReference>
<keyword evidence="9 10" id="KW-0472">Membrane</keyword>
<dbReference type="InterPro" id="IPR036640">
    <property type="entry name" value="ABC1_TM_sf"/>
</dbReference>
<dbReference type="CDD" id="cd18603">
    <property type="entry name" value="ABC_6TM_MRP1_2_3_6_D2_like"/>
    <property type="match status" value="1"/>
</dbReference>
<evidence type="ECO:0000313" key="13">
    <source>
        <dbReference type="EMBL" id="VDI04149.1"/>
    </source>
</evidence>
<dbReference type="FunFam" id="1.20.1560.10:FF:000063">
    <property type="entry name" value="Multidrug resistance protein ABC transporter"/>
    <property type="match status" value="1"/>
</dbReference>
<evidence type="ECO:0000259" key="11">
    <source>
        <dbReference type="PROSITE" id="PS50893"/>
    </source>
</evidence>
<feature type="transmembrane region" description="Helical" evidence="10">
    <location>
        <begin position="996"/>
        <end position="1016"/>
    </location>
</feature>
<proteinExistence type="inferred from homology"/>
<dbReference type="Pfam" id="PF00005">
    <property type="entry name" value="ABC_tran"/>
    <property type="match status" value="2"/>
</dbReference>
<keyword evidence="7 13" id="KW-0067">ATP-binding</keyword>
<dbReference type="Proteomes" id="UP000596742">
    <property type="component" value="Unassembled WGS sequence"/>
</dbReference>
<keyword evidence="5" id="KW-0677">Repeat</keyword>
<dbReference type="Gene3D" id="3.40.50.300">
    <property type="entry name" value="P-loop containing nucleotide triphosphate hydrolases"/>
    <property type="match status" value="2"/>
</dbReference>
<dbReference type="GO" id="GO:0140359">
    <property type="term" value="F:ABC-type transporter activity"/>
    <property type="evidence" value="ECO:0007669"/>
    <property type="project" value="InterPro"/>
</dbReference>
<reference evidence="13" key="1">
    <citation type="submission" date="2018-11" db="EMBL/GenBank/DDBJ databases">
        <authorList>
            <person name="Alioto T."/>
            <person name="Alioto T."/>
        </authorList>
    </citation>
    <scope>NUCLEOTIDE SEQUENCE</scope>
</reference>
<dbReference type="PROSITE" id="PS50929">
    <property type="entry name" value="ABC_TM1F"/>
    <property type="match status" value="2"/>
</dbReference>
<comment type="subcellular location">
    <subcellularLocation>
        <location evidence="1">Vacuole membrane</location>
        <topology evidence="1">Multi-pass membrane protein</topology>
    </subcellularLocation>
</comment>
<dbReference type="SUPFAM" id="SSF52540">
    <property type="entry name" value="P-loop containing nucleoside triphosphate hydrolases"/>
    <property type="match status" value="2"/>
</dbReference>
<gene>
    <name evidence="13" type="ORF">MGAL_10B002607</name>
</gene>
<feature type="transmembrane region" description="Helical" evidence="10">
    <location>
        <begin position="269"/>
        <end position="290"/>
    </location>
</feature>
<dbReference type="InterPro" id="IPR011527">
    <property type="entry name" value="ABC1_TM_dom"/>
</dbReference>
<dbReference type="PANTHER" id="PTHR24223:SF443">
    <property type="entry name" value="MULTIDRUG-RESISTANCE LIKE PROTEIN 1, ISOFORM I"/>
    <property type="match status" value="1"/>
</dbReference>
<feature type="transmembrane region" description="Helical" evidence="10">
    <location>
        <begin position="776"/>
        <end position="805"/>
    </location>
</feature>
<accession>A0A8B6CF99</accession>
<feature type="transmembrane region" description="Helical" evidence="10">
    <location>
        <begin position="136"/>
        <end position="156"/>
    </location>
</feature>
<dbReference type="InterPro" id="IPR050173">
    <property type="entry name" value="ABC_transporter_C-like"/>
</dbReference>
<evidence type="ECO:0000256" key="4">
    <source>
        <dbReference type="ARBA" id="ARBA00022692"/>
    </source>
</evidence>
<feature type="domain" description="ABC transporter" evidence="11">
    <location>
        <begin position="1054"/>
        <end position="1288"/>
    </location>
</feature>
<evidence type="ECO:0000259" key="12">
    <source>
        <dbReference type="PROSITE" id="PS50929"/>
    </source>
</evidence>
<evidence type="ECO:0000256" key="9">
    <source>
        <dbReference type="ARBA" id="ARBA00023136"/>
    </source>
</evidence>
<feature type="transmembrane region" description="Helical" evidence="10">
    <location>
        <begin position="245"/>
        <end position="263"/>
    </location>
</feature>
<evidence type="ECO:0000313" key="14">
    <source>
        <dbReference type="Proteomes" id="UP000596742"/>
    </source>
</evidence>
<evidence type="ECO:0000256" key="10">
    <source>
        <dbReference type="SAM" id="Phobius"/>
    </source>
</evidence>
<dbReference type="EMBL" id="UYJE01001686">
    <property type="protein sequence ID" value="VDI04149.1"/>
    <property type="molecule type" value="Genomic_DNA"/>
</dbReference>
<dbReference type="Pfam" id="PF00664">
    <property type="entry name" value="ABC_membrane"/>
    <property type="match status" value="2"/>
</dbReference>
<dbReference type="InterPro" id="IPR027417">
    <property type="entry name" value="P-loop_NTPase"/>
</dbReference>
<dbReference type="FunFam" id="3.40.50.300:FF:000074">
    <property type="entry name" value="Multidrug resistance-associated protein 5 isoform 1"/>
    <property type="match status" value="1"/>
</dbReference>
<evidence type="ECO:0000256" key="6">
    <source>
        <dbReference type="ARBA" id="ARBA00022741"/>
    </source>
</evidence>
<feature type="transmembrane region" description="Helical" evidence="10">
    <location>
        <begin position="966"/>
        <end position="984"/>
    </location>
</feature>
<keyword evidence="8 10" id="KW-1133">Transmembrane helix</keyword>
<dbReference type="GO" id="GO:0012505">
    <property type="term" value="C:endomembrane system"/>
    <property type="evidence" value="ECO:0007669"/>
    <property type="project" value="UniProtKB-SubCell"/>
</dbReference>
<dbReference type="PROSITE" id="PS50893">
    <property type="entry name" value="ABC_TRANSPORTER_2"/>
    <property type="match status" value="2"/>
</dbReference>
<dbReference type="GO" id="GO:0016887">
    <property type="term" value="F:ATP hydrolysis activity"/>
    <property type="evidence" value="ECO:0007669"/>
    <property type="project" value="InterPro"/>
</dbReference>
<dbReference type="InterPro" id="IPR003439">
    <property type="entry name" value="ABC_transporter-like_ATP-bd"/>
</dbReference>
<organism evidence="13 14">
    <name type="scientific">Mytilus galloprovincialis</name>
    <name type="common">Mediterranean mussel</name>
    <dbReference type="NCBI Taxonomy" id="29158"/>
    <lineage>
        <taxon>Eukaryota</taxon>
        <taxon>Metazoa</taxon>
        <taxon>Spiralia</taxon>
        <taxon>Lophotrochozoa</taxon>
        <taxon>Mollusca</taxon>
        <taxon>Bivalvia</taxon>
        <taxon>Autobranchia</taxon>
        <taxon>Pteriomorphia</taxon>
        <taxon>Mytilida</taxon>
        <taxon>Mytiloidea</taxon>
        <taxon>Mytilidae</taxon>
        <taxon>Mytilinae</taxon>
        <taxon>Mytilus</taxon>
    </lineage>
</organism>
<name>A0A8B6CF99_MYTGA</name>
<feature type="domain" description="ABC transmembrane type-1" evidence="12">
    <location>
        <begin position="136"/>
        <end position="371"/>
    </location>
</feature>
<dbReference type="CDD" id="cd03244">
    <property type="entry name" value="ABCC_MRP_domain2"/>
    <property type="match status" value="1"/>
</dbReference>
<evidence type="ECO:0000256" key="7">
    <source>
        <dbReference type="ARBA" id="ARBA00022840"/>
    </source>
</evidence>
<keyword evidence="4 10" id="KW-0812">Transmembrane</keyword>
<dbReference type="SUPFAM" id="SSF90123">
    <property type="entry name" value="ABC transporter transmembrane region"/>
    <property type="match status" value="2"/>
</dbReference>
<evidence type="ECO:0000256" key="3">
    <source>
        <dbReference type="ARBA" id="ARBA00022448"/>
    </source>
</evidence>
<dbReference type="InterPro" id="IPR017871">
    <property type="entry name" value="ABC_transporter-like_CS"/>
</dbReference>
<feature type="domain" description="ABC transmembrane type-1" evidence="12">
    <location>
        <begin position="733"/>
        <end position="1018"/>
    </location>
</feature>
<feature type="domain" description="ABC transporter" evidence="11">
    <location>
        <begin position="398"/>
        <end position="623"/>
    </location>
</feature>
<comment type="similarity">
    <text evidence="2">Belongs to the ABC transporter superfamily. ABCC family. Conjugate transporter (TC 3.A.1.208) subfamily.</text>
</comment>
<feature type="transmembrane region" description="Helical" evidence="10">
    <location>
        <begin position="856"/>
        <end position="873"/>
    </location>
</feature>